<dbReference type="Proteomes" id="UP000022910">
    <property type="component" value="Unassembled WGS sequence"/>
</dbReference>
<dbReference type="InterPro" id="IPR001245">
    <property type="entry name" value="Ser-Thr/Tyr_kinase_cat_dom"/>
</dbReference>
<dbReference type="PANTHER" id="PTHR27001:SF931">
    <property type="entry name" value="OS11G0664100 PROTEIN"/>
    <property type="match status" value="1"/>
</dbReference>
<name>A0A015KUV6_RHIIW</name>
<evidence type="ECO:0000259" key="3">
    <source>
        <dbReference type="PROSITE" id="PS50011"/>
    </source>
</evidence>
<evidence type="ECO:0000313" key="5">
    <source>
        <dbReference type="Proteomes" id="UP000022910"/>
    </source>
</evidence>
<organism evidence="4 5">
    <name type="scientific">Rhizophagus irregularis (strain DAOM 197198w)</name>
    <name type="common">Glomus intraradices</name>
    <dbReference type="NCBI Taxonomy" id="1432141"/>
    <lineage>
        <taxon>Eukaryota</taxon>
        <taxon>Fungi</taxon>
        <taxon>Fungi incertae sedis</taxon>
        <taxon>Mucoromycota</taxon>
        <taxon>Glomeromycotina</taxon>
        <taxon>Glomeromycetes</taxon>
        <taxon>Glomerales</taxon>
        <taxon>Glomeraceae</taxon>
        <taxon>Rhizophagus</taxon>
    </lineage>
</organism>
<dbReference type="InterPro" id="IPR000719">
    <property type="entry name" value="Prot_kinase_dom"/>
</dbReference>
<keyword evidence="5" id="KW-1185">Reference proteome</keyword>
<dbReference type="PANTHER" id="PTHR27001">
    <property type="entry name" value="OS01G0253100 PROTEIN"/>
    <property type="match status" value="1"/>
</dbReference>
<dbReference type="EMBL" id="JEMT01016132">
    <property type="protein sequence ID" value="EXX71394.1"/>
    <property type="molecule type" value="Genomic_DNA"/>
</dbReference>
<evidence type="ECO:0000256" key="2">
    <source>
        <dbReference type="ARBA" id="ARBA00022840"/>
    </source>
</evidence>
<keyword evidence="2" id="KW-0067">ATP-binding</keyword>
<protein>
    <recommendedName>
        <fullName evidence="3">Protein kinase domain-containing protein</fullName>
    </recommendedName>
</protein>
<proteinExistence type="predicted"/>
<dbReference type="PROSITE" id="PS50011">
    <property type="entry name" value="PROTEIN_KINASE_DOM"/>
    <property type="match status" value="1"/>
</dbReference>
<gene>
    <name evidence="4" type="ORF">RirG_078860</name>
</gene>
<dbReference type="GO" id="GO:0005524">
    <property type="term" value="F:ATP binding"/>
    <property type="evidence" value="ECO:0007669"/>
    <property type="project" value="UniProtKB-KW"/>
</dbReference>
<reference evidence="4 5" key="1">
    <citation type="submission" date="2014-02" db="EMBL/GenBank/DDBJ databases">
        <title>Single nucleus genome sequencing reveals high similarity among nuclei of an endomycorrhizal fungus.</title>
        <authorList>
            <person name="Lin K."/>
            <person name="Geurts R."/>
            <person name="Zhang Z."/>
            <person name="Limpens E."/>
            <person name="Saunders D.G."/>
            <person name="Mu D."/>
            <person name="Pang E."/>
            <person name="Cao H."/>
            <person name="Cha H."/>
            <person name="Lin T."/>
            <person name="Zhou Q."/>
            <person name="Shang Y."/>
            <person name="Li Y."/>
            <person name="Ivanov S."/>
            <person name="Sharma T."/>
            <person name="Velzen R.V."/>
            <person name="Ruijter N.D."/>
            <person name="Aanen D.K."/>
            <person name="Win J."/>
            <person name="Kamoun S."/>
            <person name="Bisseling T."/>
            <person name="Huang S."/>
        </authorList>
    </citation>
    <scope>NUCLEOTIDE SEQUENCE [LARGE SCALE GENOMIC DNA]</scope>
    <source>
        <strain evidence="5">DAOM197198w</strain>
    </source>
</reference>
<dbReference type="Pfam" id="PF07714">
    <property type="entry name" value="PK_Tyr_Ser-Thr"/>
    <property type="match status" value="1"/>
</dbReference>
<keyword evidence="1" id="KW-0547">Nucleotide-binding</keyword>
<accession>A0A015KUV6</accession>
<dbReference type="GO" id="GO:0004672">
    <property type="term" value="F:protein kinase activity"/>
    <property type="evidence" value="ECO:0007669"/>
    <property type="project" value="InterPro"/>
</dbReference>
<comment type="caution">
    <text evidence="4">The sequence shown here is derived from an EMBL/GenBank/DDBJ whole genome shotgun (WGS) entry which is preliminary data.</text>
</comment>
<evidence type="ECO:0000313" key="4">
    <source>
        <dbReference type="EMBL" id="EXX71394.1"/>
    </source>
</evidence>
<feature type="domain" description="Protein kinase" evidence="3">
    <location>
        <begin position="179"/>
        <end position="325"/>
    </location>
</feature>
<dbReference type="HOGENOM" id="CLU_000288_7_8_1"/>
<dbReference type="Gene3D" id="1.10.10.1010">
    <property type="entry name" value="Intein homing endonuclease, domain IV"/>
    <property type="match status" value="2"/>
</dbReference>
<dbReference type="AlphaFoldDB" id="A0A015KUV6"/>
<dbReference type="InterPro" id="IPR011009">
    <property type="entry name" value="Kinase-like_dom_sf"/>
</dbReference>
<evidence type="ECO:0000256" key="1">
    <source>
        <dbReference type="ARBA" id="ARBA00022741"/>
    </source>
</evidence>
<dbReference type="GO" id="GO:0005886">
    <property type="term" value="C:plasma membrane"/>
    <property type="evidence" value="ECO:0007669"/>
    <property type="project" value="TreeGrafter"/>
</dbReference>
<sequence length="325" mass="38668">MDSLINGIKKLFNSDEEICEICNYTCYTKRFQQNFINWSSNNDVIDNFIKNTQLSAHGDVKKALGWIPYYKFYDIEDITKDRYYANWIDGNMIDWDSENQNWKREGRHMIVELKKLNDPKSIEQEAMDEMSDLYGITWDRKTKTYLMVVSEICKKCNVNCAAKLFQPNFKNWTSGNNDIDKFIQDTQLRFGNVYKANWIDGNMIYWNSKNKDWRRKVQNMAVALKSLNNTKNVTLEYMNEITLYNNRVDDDVYIRLYGITQDPETKDYMMVLDYAESGSLRHYLNVSYNELNWESKINCLYCIASGLENIHKNELILEIYILVIW</sequence>
<dbReference type="SUPFAM" id="SSF56112">
    <property type="entry name" value="Protein kinase-like (PK-like)"/>
    <property type="match status" value="1"/>
</dbReference>